<evidence type="ECO:0000256" key="4">
    <source>
        <dbReference type="ARBA" id="ARBA00022692"/>
    </source>
</evidence>
<keyword evidence="6 7" id="KW-0472">Membrane</keyword>
<dbReference type="InterPro" id="IPR050895">
    <property type="entry name" value="XK-related_scramblase"/>
</dbReference>
<dbReference type="PANTHER" id="PTHR16024:SF6">
    <property type="entry name" value="XK-RELATED PROTEIN"/>
    <property type="match status" value="1"/>
</dbReference>
<keyword evidence="4 7" id="KW-0812">Transmembrane</keyword>
<evidence type="ECO:0000256" key="2">
    <source>
        <dbReference type="ARBA" id="ARBA00008789"/>
    </source>
</evidence>
<evidence type="ECO:0000256" key="8">
    <source>
        <dbReference type="SAM" id="MobiDB-lite"/>
    </source>
</evidence>
<keyword evidence="10" id="KW-1185">Reference proteome</keyword>
<evidence type="ECO:0000313" key="10">
    <source>
        <dbReference type="Proteomes" id="UP000728185"/>
    </source>
</evidence>
<organism evidence="9 10">
    <name type="scientific">Fasciolopsis buskii</name>
    <dbReference type="NCBI Taxonomy" id="27845"/>
    <lineage>
        <taxon>Eukaryota</taxon>
        <taxon>Metazoa</taxon>
        <taxon>Spiralia</taxon>
        <taxon>Lophotrochozoa</taxon>
        <taxon>Platyhelminthes</taxon>
        <taxon>Trematoda</taxon>
        <taxon>Digenea</taxon>
        <taxon>Plagiorchiida</taxon>
        <taxon>Echinostomata</taxon>
        <taxon>Echinostomatoidea</taxon>
        <taxon>Fasciolidae</taxon>
        <taxon>Fasciolopsis</taxon>
    </lineage>
</organism>
<evidence type="ECO:0000313" key="9">
    <source>
        <dbReference type="EMBL" id="KAA0196323.1"/>
    </source>
</evidence>
<dbReference type="OrthoDB" id="6136301at2759"/>
<dbReference type="GO" id="GO:0070782">
    <property type="term" value="P:phosphatidylserine exposure on apoptotic cell surface"/>
    <property type="evidence" value="ECO:0007669"/>
    <property type="project" value="TreeGrafter"/>
</dbReference>
<dbReference type="AlphaFoldDB" id="A0A8E0S3Z2"/>
<gene>
    <name evidence="9" type="ORF">FBUS_08247</name>
</gene>
<keyword evidence="3" id="KW-1003">Cell membrane</keyword>
<dbReference type="GO" id="GO:0005886">
    <property type="term" value="C:plasma membrane"/>
    <property type="evidence" value="ECO:0007669"/>
    <property type="project" value="UniProtKB-SubCell"/>
</dbReference>
<keyword evidence="5 7" id="KW-1133">Transmembrane helix</keyword>
<feature type="transmembrane region" description="Helical" evidence="7">
    <location>
        <begin position="273"/>
        <end position="295"/>
    </location>
</feature>
<dbReference type="Pfam" id="PF09815">
    <property type="entry name" value="XK-related"/>
    <property type="match status" value="1"/>
</dbReference>
<sequence length="355" mass="40124">MFKQLLLSNFRLSRLADALYYGIASRRSDVSPAMAVRYTQLMLYEDADSAMLRMMECFMEAAPQLLLQLYIIFTQEKHKQTFQIVAQAVSCFTSWLSLAWCLTHYQSALRSSRVEKANLRWSGSVFYIGWKAGMLASRLLSLALFSAVVHPLWFGLALGTHWFISVLWLIAGGTTFCSQDPHTWNEFFFDAVLGAVYCFDVVNVREGHSRLGYLIWYSLIGFENGCMTWVWSSLSSSGAAATTSADTKSVTIVPQWLLRHTKLSPWIRTLPPWVLQFSVVASFVTGISLMVLYYLCAHPSGSIRVWVPFSELVSRKYARRLSTELTTRTTTESGTLPKTDTGLSVVDGEPRSRDM</sequence>
<protein>
    <recommendedName>
        <fullName evidence="7">XK-related protein</fullName>
    </recommendedName>
</protein>
<feature type="transmembrane region" description="Helical" evidence="7">
    <location>
        <begin position="152"/>
        <end position="171"/>
    </location>
</feature>
<feature type="transmembrane region" description="Helical" evidence="7">
    <location>
        <begin position="214"/>
        <end position="232"/>
    </location>
</feature>
<comment type="similarity">
    <text evidence="2 7">Belongs to the XK family.</text>
</comment>
<feature type="region of interest" description="Disordered" evidence="8">
    <location>
        <begin position="326"/>
        <end position="355"/>
    </location>
</feature>
<accession>A0A8E0S3Z2</accession>
<reference evidence="9" key="1">
    <citation type="submission" date="2019-05" db="EMBL/GenBank/DDBJ databases">
        <title>Annotation for the trematode Fasciolopsis buski.</title>
        <authorList>
            <person name="Choi Y.-J."/>
        </authorList>
    </citation>
    <scope>NUCLEOTIDE SEQUENCE</scope>
    <source>
        <strain evidence="9">HT</strain>
        <tissue evidence="9">Whole worm</tissue>
    </source>
</reference>
<comment type="subcellular location">
    <subcellularLocation>
        <location evidence="1">Cell membrane</location>
        <topology evidence="1">Multi-pass membrane protein</topology>
    </subcellularLocation>
    <subcellularLocation>
        <location evidence="7">Membrane</location>
        <topology evidence="7">Multi-pass membrane protein</topology>
    </subcellularLocation>
</comment>
<evidence type="ECO:0000256" key="3">
    <source>
        <dbReference type="ARBA" id="ARBA00022475"/>
    </source>
</evidence>
<feature type="compositionally biased region" description="Low complexity" evidence="8">
    <location>
        <begin position="326"/>
        <end position="336"/>
    </location>
</feature>
<dbReference type="InterPro" id="IPR018629">
    <property type="entry name" value="XK-rel"/>
</dbReference>
<comment type="caution">
    <text evidence="9">The sequence shown here is derived from an EMBL/GenBank/DDBJ whole genome shotgun (WGS) entry which is preliminary data.</text>
</comment>
<dbReference type="GO" id="GO:1902742">
    <property type="term" value="P:apoptotic process involved in development"/>
    <property type="evidence" value="ECO:0007669"/>
    <property type="project" value="TreeGrafter"/>
</dbReference>
<evidence type="ECO:0000256" key="7">
    <source>
        <dbReference type="RuleBase" id="RU910716"/>
    </source>
</evidence>
<feature type="transmembrane region" description="Helical" evidence="7">
    <location>
        <begin position="125"/>
        <end position="145"/>
    </location>
</feature>
<feature type="transmembrane region" description="Helical" evidence="7">
    <location>
        <begin position="183"/>
        <end position="202"/>
    </location>
</feature>
<evidence type="ECO:0000256" key="5">
    <source>
        <dbReference type="ARBA" id="ARBA00022989"/>
    </source>
</evidence>
<dbReference type="EMBL" id="LUCM01003113">
    <property type="protein sequence ID" value="KAA0196323.1"/>
    <property type="molecule type" value="Genomic_DNA"/>
</dbReference>
<dbReference type="Proteomes" id="UP000728185">
    <property type="component" value="Unassembled WGS sequence"/>
</dbReference>
<evidence type="ECO:0000256" key="1">
    <source>
        <dbReference type="ARBA" id="ARBA00004651"/>
    </source>
</evidence>
<proteinExistence type="inferred from homology"/>
<dbReference type="PANTHER" id="PTHR16024">
    <property type="entry name" value="XK-RELATED PROTEIN"/>
    <property type="match status" value="1"/>
</dbReference>
<name>A0A8E0S3Z2_9TREM</name>
<dbReference type="GO" id="GO:0043652">
    <property type="term" value="P:engulfment of apoptotic cell"/>
    <property type="evidence" value="ECO:0007669"/>
    <property type="project" value="TreeGrafter"/>
</dbReference>
<evidence type="ECO:0000256" key="6">
    <source>
        <dbReference type="ARBA" id="ARBA00023136"/>
    </source>
</evidence>